<evidence type="ECO:0000256" key="5">
    <source>
        <dbReference type="ARBA" id="ARBA00022679"/>
    </source>
</evidence>
<feature type="active site" evidence="10">
    <location>
        <position position="118"/>
    </location>
</feature>
<dbReference type="HAMAP" id="MF_01815">
    <property type="entry name" value="FabH"/>
    <property type="match status" value="1"/>
</dbReference>
<dbReference type="CDD" id="cd00830">
    <property type="entry name" value="KAS_III"/>
    <property type="match status" value="1"/>
</dbReference>
<keyword evidence="10" id="KW-0511">Multifunctional enzyme</keyword>
<dbReference type="InterPro" id="IPR004655">
    <property type="entry name" value="FabH"/>
</dbReference>
<dbReference type="NCBIfam" id="NF006829">
    <property type="entry name" value="PRK09352.1"/>
    <property type="match status" value="1"/>
</dbReference>
<comment type="subcellular location">
    <subcellularLocation>
        <location evidence="10">Cytoplasm</location>
    </subcellularLocation>
</comment>
<evidence type="ECO:0000256" key="10">
    <source>
        <dbReference type="HAMAP-Rule" id="MF_01815"/>
    </source>
</evidence>
<evidence type="ECO:0000256" key="8">
    <source>
        <dbReference type="ARBA" id="ARBA00023160"/>
    </source>
</evidence>
<dbReference type="Gene3D" id="3.40.47.10">
    <property type="match status" value="1"/>
</dbReference>
<dbReference type="Pfam" id="PF08541">
    <property type="entry name" value="ACP_syn_III_C"/>
    <property type="match status" value="1"/>
</dbReference>
<protein>
    <recommendedName>
        <fullName evidence="3 10">Beta-ketoacyl-[acyl-carrier-protein] synthase III</fullName>
        <shortName evidence="10">Beta-ketoacyl-ACP synthase III</shortName>
        <shortName evidence="10">KAS III</shortName>
        <ecNumber evidence="3 10">2.3.1.180</ecNumber>
    </recommendedName>
    <alternativeName>
        <fullName evidence="10">3-oxoacyl-[acyl-carrier-protein] synthase 3</fullName>
    </alternativeName>
    <alternativeName>
        <fullName evidence="10">3-oxoacyl-[acyl-carrier-protein] synthase III</fullName>
    </alternativeName>
</protein>
<gene>
    <name evidence="10" type="primary">fabH</name>
    <name evidence="13" type="ORF">IAC10_13695</name>
</gene>
<dbReference type="PANTHER" id="PTHR43091:SF1">
    <property type="entry name" value="BETA-KETOACYL-[ACYL-CARRIER-PROTEIN] SYNTHASE III, CHLOROPLASTIC"/>
    <property type="match status" value="1"/>
</dbReference>
<dbReference type="GO" id="GO:0005737">
    <property type="term" value="C:cytoplasm"/>
    <property type="evidence" value="ECO:0007669"/>
    <property type="project" value="UniProtKB-SubCell"/>
</dbReference>
<evidence type="ECO:0000256" key="7">
    <source>
        <dbReference type="ARBA" id="ARBA00023098"/>
    </source>
</evidence>
<dbReference type="EC" id="2.3.1.180" evidence="3 10"/>
<evidence type="ECO:0000259" key="11">
    <source>
        <dbReference type="Pfam" id="PF08541"/>
    </source>
</evidence>
<evidence type="ECO:0000313" key="14">
    <source>
        <dbReference type="Proteomes" id="UP000823928"/>
    </source>
</evidence>
<keyword evidence="6 10" id="KW-0276">Fatty acid metabolism</keyword>
<evidence type="ECO:0000256" key="1">
    <source>
        <dbReference type="ARBA" id="ARBA00005194"/>
    </source>
</evidence>
<evidence type="ECO:0000313" key="13">
    <source>
        <dbReference type="EMBL" id="HIS37654.1"/>
    </source>
</evidence>
<dbReference type="InterPro" id="IPR016039">
    <property type="entry name" value="Thiolase-like"/>
</dbReference>
<keyword evidence="10" id="KW-0963">Cytoplasm</keyword>
<evidence type="ECO:0000256" key="9">
    <source>
        <dbReference type="ARBA" id="ARBA00051096"/>
    </source>
</evidence>
<reference evidence="13" key="2">
    <citation type="journal article" date="2021" name="PeerJ">
        <title>Extensive microbial diversity within the chicken gut microbiome revealed by metagenomics and culture.</title>
        <authorList>
            <person name="Gilroy R."/>
            <person name="Ravi A."/>
            <person name="Getino M."/>
            <person name="Pursley I."/>
            <person name="Horton D.L."/>
            <person name="Alikhan N.F."/>
            <person name="Baker D."/>
            <person name="Gharbi K."/>
            <person name="Hall N."/>
            <person name="Watson M."/>
            <person name="Adriaenssens E.M."/>
            <person name="Foster-Nyarko E."/>
            <person name="Jarju S."/>
            <person name="Secka A."/>
            <person name="Antonio M."/>
            <person name="Oren A."/>
            <person name="Chaudhuri R.R."/>
            <person name="La Ragione R."/>
            <person name="Hildebrand F."/>
            <person name="Pallen M.J."/>
        </authorList>
    </citation>
    <scope>NUCLEOTIDE SEQUENCE</scope>
    <source>
        <strain evidence="13">6276</strain>
    </source>
</reference>
<dbReference type="GO" id="GO:0004315">
    <property type="term" value="F:3-oxoacyl-[acyl-carrier-protein] synthase activity"/>
    <property type="evidence" value="ECO:0007669"/>
    <property type="project" value="InterPro"/>
</dbReference>
<keyword evidence="7 10" id="KW-0443">Lipid metabolism</keyword>
<name>A0A9D1JPJ0_9BACT</name>
<dbReference type="Pfam" id="PF08545">
    <property type="entry name" value="ACP_syn_III"/>
    <property type="match status" value="1"/>
</dbReference>
<dbReference type="AlphaFoldDB" id="A0A9D1JPJ0"/>
<comment type="caution">
    <text evidence="13">The sequence shown here is derived from an EMBL/GenBank/DDBJ whole genome shotgun (WGS) entry which is preliminary data.</text>
</comment>
<evidence type="ECO:0000256" key="2">
    <source>
        <dbReference type="ARBA" id="ARBA00008642"/>
    </source>
</evidence>
<dbReference type="SUPFAM" id="SSF53901">
    <property type="entry name" value="Thiolase-like"/>
    <property type="match status" value="1"/>
</dbReference>
<feature type="active site" evidence="10">
    <location>
        <position position="258"/>
    </location>
</feature>
<evidence type="ECO:0000256" key="4">
    <source>
        <dbReference type="ARBA" id="ARBA00022516"/>
    </source>
</evidence>
<evidence type="ECO:0000256" key="3">
    <source>
        <dbReference type="ARBA" id="ARBA00012333"/>
    </source>
</evidence>
<dbReference type="InterPro" id="IPR013751">
    <property type="entry name" value="ACP_syn_III_N"/>
</dbReference>
<comment type="subunit">
    <text evidence="10">Homodimer.</text>
</comment>
<dbReference type="GO" id="GO:0006633">
    <property type="term" value="P:fatty acid biosynthetic process"/>
    <property type="evidence" value="ECO:0007669"/>
    <property type="project" value="UniProtKB-UniRule"/>
</dbReference>
<dbReference type="EMBL" id="DVIU01000281">
    <property type="protein sequence ID" value="HIS37654.1"/>
    <property type="molecule type" value="Genomic_DNA"/>
</dbReference>
<keyword evidence="10" id="KW-0012">Acyltransferase</keyword>
<feature type="active site" evidence="10">
    <location>
        <position position="288"/>
    </location>
</feature>
<feature type="domain" description="Beta-ketoacyl-[acyl-carrier-protein] synthase III N-terminal" evidence="12">
    <location>
        <begin position="112"/>
        <end position="191"/>
    </location>
</feature>
<comment type="function">
    <text evidence="10">Catalyzes the condensation reaction of fatty acid synthesis by the addition to an acyl acceptor of two carbons from malonyl-ACP. Catalyzes the first condensation reaction which initiates fatty acid synthesis and may therefore play a role in governing the total rate of fatty acid production. Possesses both acetoacetyl-ACP synthase and acetyl transacylase activities. Its substrate specificity determines the biosynthesis of branched-chain and/or straight-chain of fatty acids.</text>
</comment>
<dbReference type="PANTHER" id="PTHR43091">
    <property type="entry name" value="3-OXOACYL-[ACYL-CARRIER-PROTEIN] SYNTHASE"/>
    <property type="match status" value="1"/>
</dbReference>
<comment type="pathway">
    <text evidence="1 10">Lipid metabolism; fatty acid biosynthesis.</text>
</comment>
<dbReference type="NCBIfam" id="TIGR00747">
    <property type="entry name" value="fabH"/>
    <property type="match status" value="1"/>
</dbReference>
<keyword evidence="5 10" id="KW-0808">Transferase</keyword>
<evidence type="ECO:0000256" key="6">
    <source>
        <dbReference type="ARBA" id="ARBA00022832"/>
    </source>
</evidence>
<proteinExistence type="inferred from homology"/>
<dbReference type="Proteomes" id="UP000823928">
    <property type="component" value="Unassembled WGS sequence"/>
</dbReference>
<feature type="region of interest" description="ACP-binding" evidence="10">
    <location>
        <begin position="259"/>
        <end position="263"/>
    </location>
</feature>
<sequence>MTNKNIPLRIAGVGYSLPETVITNDDLTKLYETSDEWIYTRTGIKERRVVSGEQNAIDLGFEAAQKALDRAKINPDEIELIIAASSAPPDLYPAIACHIHQRLGIKEQIPAFDITAACSGLIYALSIAKAYINSGMYKKILLVATDNNSRLVNWEDRGTSILFGDGAGAMVVTEAEDGIDDIIAIDIKADGNYGNLIELSFDGKNCPLVEQYEEKPKGIRMNGRGVYTFVAKILPHYVENLITNAGLKAEDIDYLIPHQANIRIIQAVQERLGYSDEKVVTNIKYYGNTSAASIPIALAESVEKGNVKLGTTAVLCGFGAGMTWGGAIVRLREGIC</sequence>
<accession>A0A9D1JPJ0</accession>
<keyword evidence="8 10" id="KW-0275">Fatty acid biosynthesis</keyword>
<comment type="domain">
    <text evidence="10">The last Arg residue of the ACP-binding site is essential for the weak association between ACP/AcpP and FabH.</text>
</comment>
<comment type="catalytic activity">
    <reaction evidence="9">
        <text>malonyl-[ACP] + acetyl-CoA + H(+) = 3-oxobutanoyl-[ACP] + CO2 + CoA</text>
        <dbReference type="Rhea" id="RHEA:12080"/>
        <dbReference type="Rhea" id="RHEA-COMP:9623"/>
        <dbReference type="Rhea" id="RHEA-COMP:9625"/>
        <dbReference type="ChEBI" id="CHEBI:15378"/>
        <dbReference type="ChEBI" id="CHEBI:16526"/>
        <dbReference type="ChEBI" id="CHEBI:57287"/>
        <dbReference type="ChEBI" id="CHEBI:57288"/>
        <dbReference type="ChEBI" id="CHEBI:78449"/>
        <dbReference type="ChEBI" id="CHEBI:78450"/>
        <dbReference type="EC" id="2.3.1.180"/>
    </reaction>
    <physiologicalReaction direction="left-to-right" evidence="9">
        <dbReference type="Rhea" id="RHEA:12081"/>
    </physiologicalReaction>
</comment>
<dbReference type="InterPro" id="IPR013747">
    <property type="entry name" value="ACP_syn_III_C"/>
</dbReference>
<dbReference type="GO" id="GO:0033818">
    <property type="term" value="F:beta-ketoacyl-acyl-carrier-protein synthase III activity"/>
    <property type="evidence" value="ECO:0007669"/>
    <property type="project" value="UniProtKB-UniRule"/>
</dbReference>
<evidence type="ECO:0000259" key="12">
    <source>
        <dbReference type="Pfam" id="PF08545"/>
    </source>
</evidence>
<reference evidence="13" key="1">
    <citation type="submission" date="2020-10" db="EMBL/GenBank/DDBJ databases">
        <authorList>
            <person name="Gilroy R."/>
        </authorList>
    </citation>
    <scope>NUCLEOTIDE SEQUENCE</scope>
    <source>
        <strain evidence="13">6276</strain>
    </source>
</reference>
<keyword evidence="4 10" id="KW-0444">Lipid biosynthesis</keyword>
<feature type="domain" description="Beta-ketoacyl-[acyl-carrier-protein] synthase III C-terminal" evidence="11">
    <location>
        <begin position="244"/>
        <end position="330"/>
    </location>
</feature>
<organism evidence="13 14">
    <name type="scientific">Candidatus Scatousia excrementigallinarum</name>
    <dbReference type="NCBI Taxonomy" id="2840935"/>
    <lineage>
        <taxon>Bacteria</taxon>
        <taxon>Candidatus Scatousia</taxon>
    </lineage>
</organism>
<comment type="similarity">
    <text evidence="2 10">Belongs to the thiolase-like superfamily. FabH family.</text>
</comment>
<dbReference type="FunFam" id="3.40.47.10:FF:000004">
    <property type="entry name" value="3-oxoacyl-[acyl-carrier-protein] synthase 3"/>
    <property type="match status" value="1"/>
</dbReference>